<organism evidence="1 2">
    <name type="scientific">Candidatus Taylorbacteria bacterium CG11_big_fil_rev_8_21_14_0_20_46_11</name>
    <dbReference type="NCBI Taxonomy" id="1975025"/>
    <lineage>
        <taxon>Bacteria</taxon>
        <taxon>Candidatus Tayloriibacteriota</taxon>
    </lineage>
</organism>
<sequence length="63" mass="7140">MTTALKNQIRTLARDSVRKAIEAEFSGIRASLLPAVSKKEQENIEKLYKKPSRRAVKTLRVTV</sequence>
<dbReference type="Proteomes" id="UP000229342">
    <property type="component" value="Unassembled WGS sequence"/>
</dbReference>
<proteinExistence type="predicted"/>
<dbReference type="AlphaFoldDB" id="A0A2H0K9Y7"/>
<reference evidence="1 2" key="1">
    <citation type="submission" date="2017-09" db="EMBL/GenBank/DDBJ databases">
        <title>Depth-based differentiation of microbial function through sediment-hosted aquifers and enrichment of novel symbionts in the deep terrestrial subsurface.</title>
        <authorList>
            <person name="Probst A.J."/>
            <person name="Ladd B."/>
            <person name="Jarett J.K."/>
            <person name="Geller-Mcgrath D.E."/>
            <person name="Sieber C.M."/>
            <person name="Emerson J.B."/>
            <person name="Anantharaman K."/>
            <person name="Thomas B.C."/>
            <person name="Malmstrom R."/>
            <person name="Stieglmeier M."/>
            <person name="Klingl A."/>
            <person name="Woyke T."/>
            <person name="Ryan C.M."/>
            <person name="Banfield J.F."/>
        </authorList>
    </citation>
    <scope>NUCLEOTIDE SEQUENCE [LARGE SCALE GENOMIC DNA]</scope>
    <source>
        <strain evidence="1">CG11_big_fil_rev_8_21_14_0_20_46_11</strain>
    </source>
</reference>
<protein>
    <submittedName>
        <fullName evidence="1">Uncharacterized protein</fullName>
    </submittedName>
</protein>
<dbReference type="EMBL" id="PCVG01000083">
    <property type="protein sequence ID" value="PIQ68072.1"/>
    <property type="molecule type" value="Genomic_DNA"/>
</dbReference>
<evidence type="ECO:0000313" key="2">
    <source>
        <dbReference type="Proteomes" id="UP000229342"/>
    </source>
</evidence>
<accession>A0A2H0K9Y7</accession>
<gene>
    <name evidence="1" type="ORF">COV91_06115</name>
</gene>
<name>A0A2H0K9Y7_9BACT</name>
<comment type="caution">
    <text evidence="1">The sequence shown here is derived from an EMBL/GenBank/DDBJ whole genome shotgun (WGS) entry which is preliminary data.</text>
</comment>
<evidence type="ECO:0000313" key="1">
    <source>
        <dbReference type="EMBL" id="PIQ68072.1"/>
    </source>
</evidence>